<dbReference type="InterPro" id="IPR001810">
    <property type="entry name" value="F-box_dom"/>
</dbReference>
<dbReference type="EMBL" id="CAJNJQ010001765">
    <property type="protein sequence ID" value="CAE7148810.1"/>
    <property type="molecule type" value="Genomic_DNA"/>
</dbReference>
<comment type="caution">
    <text evidence="2">The sequence shown here is derived from an EMBL/GenBank/DDBJ whole genome shotgun (WGS) entry which is preliminary data.</text>
</comment>
<feature type="domain" description="F-box" evidence="1">
    <location>
        <begin position="28"/>
        <end position="64"/>
    </location>
</feature>
<feature type="non-terminal residue" evidence="2">
    <location>
        <position position="1"/>
    </location>
</feature>
<organism evidence="2 3">
    <name type="scientific">Rhizoctonia solani</name>
    <dbReference type="NCBI Taxonomy" id="456999"/>
    <lineage>
        <taxon>Eukaryota</taxon>
        <taxon>Fungi</taxon>
        <taxon>Dikarya</taxon>
        <taxon>Basidiomycota</taxon>
        <taxon>Agaricomycotina</taxon>
        <taxon>Agaricomycetes</taxon>
        <taxon>Cantharellales</taxon>
        <taxon>Ceratobasidiaceae</taxon>
        <taxon>Rhizoctonia</taxon>
    </lineage>
</organism>
<sequence length="377" mass="42428">PELADSGSTKPDLDYYWAINSRKTTLMFSDLSPELVIQILHCCEYPTILRFAATCKAYNQLVTQSTSLQLHLELESHGLELVKGSFKRDTPFSLILEDLKRFHQGWLDLDMEEHIVRPAGKARGLRWELREGFYIHAFSQSDSRHADALQLVPLDSSTPDPPPLLFESTFEEFTIDPGQGLVALVSRNLGLFTTILVDLCAMETGLAHPLAQFPRLTAEFDFERPFFSPEFATEIMGDVLLTQVSHSRLHAYELLIWDWRSGNIRSRISSRQGICASAFLDQQHLVVLSAARSDSHLEGLRTLELLVYNILGRITENEVSPGQLRVANIAISQPVLRLAFPNIQPSTKISESGLDLRSDPTPGRILYQKSAGFAYPY</sequence>
<gene>
    <name evidence="2" type="ORF">RDB_LOCUS86312</name>
</gene>
<evidence type="ECO:0000313" key="2">
    <source>
        <dbReference type="EMBL" id="CAE7148810.1"/>
    </source>
</evidence>
<dbReference type="SUPFAM" id="SSF81383">
    <property type="entry name" value="F-box domain"/>
    <property type="match status" value="1"/>
</dbReference>
<proteinExistence type="predicted"/>
<evidence type="ECO:0000259" key="1">
    <source>
        <dbReference type="Pfam" id="PF00646"/>
    </source>
</evidence>
<reference evidence="2" key="1">
    <citation type="submission" date="2021-01" db="EMBL/GenBank/DDBJ databases">
        <authorList>
            <person name="Kaushik A."/>
        </authorList>
    </citation>
    <scope>NUCLEOTIDE SEQUENCE</scope>
    <source>
        <strain evidence="2">AG5</strain>
    </source>
</reference>
<dbReference type="InterPro" id="IPR036047">
    <property type="entry name" value="F-box-like_dom_sf"/>
</dbReference>
<protein>
    <recommendedName>
        <fullName evidence="1">F-box domain-containing protein</fullName>
    </recommendedName>
</protein>
<name>A0A8H3DZV0_9AGAM</name>
<evidence type="ECO:0000313" key="3">
    <source>
        <dbReference type="Proteomes" id="UP000663827"/>
    </source>
</evidence>
<dbReference type="CDD" id="cd09917">
    <property type="entry name" value="F-box_SF"/>
    <property type="match status" value="1"/>
</dbReference>
<dbReference type="Proteomes" id="UP000663827">
    <property type="component" value="Unassembled WGS sequence"/>
</dbReference>
<accession>A0A8H3DZV0</accession>
<dbReference type="AlphaFoldDB" id="A0A8H3DZV0"/>
<dbReference type="Pfam" id="PF00646">
    <property type="entry name" value="F-box"/>
    <property type="match status" value="1"/>
</dbReference>